<name>A0A841PP11_9HYPH</name>
<evidence type="ECO:0000313" key="2">
    <source>
        <dbReference type="Proteomes" id="UP000556329"/>
    </source>
</evidence>
<comment type="caution">
    <text evidence="1">The sequence shown here is derived from an EMBL/GenBank/DDBJ whole genome shotgun (WGS) entry which is preliminary data.</text>
</comment>
<dbReference type="EMBL" id="JACHEF010000005">
    <property type="protein sequence ID" value="MBB6412380.1"/>
    <property type="molecule type" value="Genomic_DNA"/>
</dbReference>
<sequence length="494" mass="55155">MFPKPPFSFKLNSHSYTAGERFVCQLAVPSDVPISRVKNISLDFFRLDRLRNQFAFGFGSAPRETGGLLELEQNFPADMIPGFYSVGRAILSLVPLDDNGADQNVVIEFPQVTIEVRESIQLPVTAELVEKEVAAIGMRRALLAKKPHLVAPVTKREEGSRFLVRVFAVGCLVHAPQQLEGFSILPLGLGLSHRNMWEIVNGFLESDGQQPLAFVEQTEQSFMDSTPIFVVTYEEVVATDIDAASEYCVKHSQNIFRILGIDRGQKPRAFAYVIGQYDTSNWWHWFAFPGYQGNWLSEFNPVETSNQIERLLPRLEANPFSRLIISTYGDATGEQEYGFALLRFWTVMELVAEHTVAGGTPLANPDGSTILNGKGNPETTSSKHGRVYVYILSNGLYSFTGHYIEDGIQKTVFIGDVTSLNASTANEVISLWDMVRAVYAIRNSIAHEGQFDPAKAQTGDKYQQLAARLTTRLQGPDPLQFIKWQARYAIGREA</sequence>
<proteinExistence type="predicted"/>
<dbReference type="RefSeq" id="WP_184875296.1">
    <property type="nucleotide sequence ID" value="NZ_JACHEF010000005.1"/>
</dbReference>
<accession>A0A841PP11</accession>
<dbReference type="Proteomes" id="UP000556329">
    <property type="component" value="Unassembled WGS sequence"/>
</dbReference>
<reference evidence="1 2" key="1">
    <citation type="submission" date="2020-08" db="EMBL/GenBank/DDBJ databases">
        <title>Genomic Encyclopedia of Type Strains, Phase IV (KMG-IV): sequencing the most valuable type-strain genomes for metagenomic binning, comparative biology and taxonomic classification.</title>
        <authorList>
            <person name="Goeker M."/>
        </authorList>
    </citation>
    <scope>NUCLEOTIDE SEQUENCE [LARGE SCALE GENOMIC DNA]</scope>
    <source>
        <strain evidence="1 2">DSM 100039</strain>
    </source>
</reference>
<dbReference type="AlphaFoldDB" id="A0A841PP11"/>
<gene>
    <name evidence="1" type="ORF">HNQ71_005070</name>
</gene>
<protein>
    <submittedName>
        <fullName evidence="1">Uncharacterized protein</fullName>
    </submittedName>
</protein>
<keyword evidence="2" id="KW-1185">Reference proteome</keyword>
<evidence type="ECO:0000313" key="1">
    <source>
        <dbReference type="EMBL" id="MBB6412380.1"/>
    </source>
</evidence>
<organism evidence="1 2">
    <name type="scientific">Mesorhizobium sangaii</name>
    <dbReference type="NCBI Taxonomy" id="505389"/>
    <lineage>
        <taxon>Bacteria</taxon>
        <taxon>Pseudomonadati</taxon>
        <taxon>Pseudomonadota</taxon>
        <taxon>Alphaproteobacteria</taxon>
        <taxon>Hyphomicrobiales</taxon>
        <taxon>Phyllobacteriaceae</taxon>
        <taxon>Mesorhizobium</taxon>
    </lineage>
</organism>